<proteinExistence type="predicted"/>
<dbReference type="GO" id="GO:1902201">
    <property type="term" value="P:negative regulation of bacterial-type flagellum-dependent cell motility"/>
    <property type="evidence" value="ECO:0007669"/>
    <property type="project" value="TreeGrafter"/>
</dbReference>
<dbReference type="Pfam" id="PF20973">
    <property type="entry name" value="VUPS"/>
    <property type="match status" value="1"/>
</dbReference>
<evidence type="ECO:0000313" key="4">
    <source>
        <dbReference type="EMBL" id="MBH9551459.1"/>
    </source>
</evidence>
<organism evidence="4 5">
    <name type="scientific">Inhella gelatinilytica</name>
    <dbReference type="NCBI Taxonomy" id="2795030"/>
    <lineage>
        <taxon>Bacteria</taxon>
        <taxon>Pseudomonadati</taxon>
        <taxon>Pseudomonadota</taxon>
        <taxon>Betaproteobacteria</taxon>
        <taxon>Burkholderiales</taxon>
        <taxon>Sphaerotilaceae</taxon>
        <taxon>Inhella</taxon>
    </lineage>
</organism>
<keyword evidence="5" id="KW-1185">Reference proteome</keyword>
<feature type="transmembrane region" description="Helical" evidence="2">
    <location>
        <begin position="64"/>
        <end position="84"/>
    </location>
</feature>
<feature type="transmembrane region" description="Helical" evidence="2">
    <location>
        <begin position="199"/>
        <end position="219"/>
    </location>
</feature>
<dbReference type="EC" id="2.7.7.65" evidence="1"/>
<protein>
    <recommendedName>
        <fullName evidence="1">diguanylate cyclase</fullName>
        <ecNumber evidence="1">2.7.7.65</ecNumber>
    </recommendedName>
</protein>
<name>A0A931IUY1_9BURK</name>
<keyword evidence="2" id="KW-0472">Membrane</keyword>
<evidence type="ECO:0000259" key="3">
    <source>
        <dbReference type="PROSITE" id="PS50887"/>
    </source>
</evidence>
<dbReference type="PANTHER" id="PTHR45138:SF24">
    <property type="entry name" value="DIGUANYLATE CYCLASE DGCC-RELATED"/>
    <property type="match status" value="1"/>
</dbReference>
<feature type="transmembrane region" description="Helical" evidence="2">
    <location>
        <begin position="134"/>
        <end position="157"/>
    </location>
</feature>
<dbReference type="SUPFAM" id="SSF55073">
    <property type="entry name" value="Nucleotide cyclase"/>
    <property type="match status" value="1"/>
</dbReference>
<dbReference type="InterPro" id="IPR000160">
    <property type="entry name" value="GGDEF_dom"/>
</dbReference>
<sequence>MVPIFLALTFALLSFGLCLVALSLYDRHGLAPAMVCMALLEGLKYFVAGHVVLTLPGLGTAELGSLVSFVALLATVQMAYLRLGAGPTRQLLWGLVALSVLTSWFMALLAALVAHPDVILHAPLDPRSMVFSGAVLLVGNGLLVVGLIGVVVLLQVLLRRGFSLWGSVVVSLLLVNLVDTLAFQALIGPQRLVWDDLRAVLIGKTVVAFFLGAVGATWLRGWRRGVEPAALDLLAVLSFQRRLQSLERELQRDALTGLLNRRYLEREVPAILRLDEHQGRSTALVLVDLDHFKALNDSQGHWVGDLALQHVGRVLQNGVRQLDSVIRYGGEEFVLVLPGTQAEEARHLMENLLQTLRQSPLQGEGVPPLTLDATAGVAATPKDGHTWPELLRRADARLYEGKRAGRGRVVGA</sequence>
<comment type="caution">
    <text evidence="4">The sequence shown here is derived from an EMBL/GenBank/DDBJ whole genome shotgun (WGS) entry which is preliminary data.</text>
</comment>
<dbReference type="InterPro" id="IPR050469">
    <property type="entry name" value="Diguanylate_Cyclase"/>
</dbReference>
<dbReference type="CDD" id="cd01949">
    <property type="entry name" value="GGDEF"/>
    <property type="match status" value="1"/>
</dbReference>
<feature type="transmembrane region" description="Helical" evidence="2">
    <location>
        <begin position="91"/>
        <end position="114"/>
    </location>
</feature>
<dbReference type="GO" id="GO:0052621">
    <property type="term" value="F:diguanylate cyclase activity"/>
    <property type="evidence" value="ECO:0007669"/>
    <property type="project" value="UniProtKB-EC"/>
</dbReference>
<dbReference type="PANTHER" id="PTHR45138">
    <property type="entry name" value="REGULATORY COMPONENTS OF SENSORY TRANSDUCTION SYSTEM"/>
    <property type="match status" value="1"/>
</dbReference>
<accession>A0A931IUY1</accession>
<dbReference type="InterPro" id="IPR029787">
    <property type="entry name" value="Nucleotide_cyclase"/>
</dbReference>
<reference evidence="4" key="1">
    <citation type="submission" date="2020-12" db="EMBL/GenBank/DDBJ databases">
        <title>The genome sequence of Inhella sp. 4Y17.</title>
        <authorList>
            <person name="Liu Y."/>
        </authorList>
    </citation>
    <scope>NUCLEOTIDE SEQUENCE</scope>
    <source>
        <strain evidence="4">4Y10</strain>
    </source>
</reference>
<dbReference type="GO" id="GO:0005886">
    <property type="term" value="C:plasma membrane"/>
    <property type="evidence" value="ECO:0007669"/>
    <property type="project" value="TreeGrafter"/>
</dbReference>
<dbReference type="EMBL" id="JAEDAL010000001">
    <property type="protein sequence ID" value="MBH9551459.1"/>
    <property type="molecule type" value="Genomic_DNA"/>
</dbReference>
<feature type="transmembrane region" description="Helical" evidence="2">
    <location>
        <begin position="164"/>
        <end position="187"/>
    </location>
</feature>
<dbReference type="InterPro" id="IPR048533">
    <property type="entry name" value="VUPS"/>
</dbReference>
<dbReference type="GO" id="GO:0043709">
    <property type="term" value="P:cell adhesion involved in single-species biofilm formation"/>
    <property type="evidence" value="ECO:0007669"/>
    <property type="project" value="TreeGrafter"/>
</dbReference>
<keyword evidence="2" id="KW-0812">Transmembrane</keyword>
<dbReference type="Pfam" id="PF00990">
    <property type="entry name" value="GGDEF"/>
    <property type="match status" value="1"/>
</dbReference>
<dbReference type="PROSITE" id="PS50887">
    <property type="entry name" value="GGDEF"/>
    <property type="match status" value="1"/>
</dbReference>
<dbReference type="RefSeq" id="WP_198099072.1">
    <property type="nucleotide sequence ID" value="NZ_JAEDAL010000001.1"/>
</dbReference>
<dbReference type="Gene3D" id="3.30.70.270">
    <property type="match status" value="1"/>
</dbReference>
<gene>
    <name evidence="4" type="ORF">I7X43_01245</name>
</gene>
<dbReference type="FunFam" id="3.30.70.270:FF:000001">
    <property type="entry name" value="Diguanylate cyclase domain protein"/>
    <property type="match status" value="1"/>
</dbReference>
<dbReference type="AlphaFoldDB" id="A0A931IUY1"/>
<evidence type="ECO:0000256" key="2">
    <source>
        <dbReference type="SAM" id="Phobius"/>
    </source>
</evidence>
<feature type="domain" description="GGDEF" evidence="3">
    <location>
        <begin position="280"/>
        <end position="412"/>
    </location>
</feature>
<evidence type="ECO:0000313" key="5">
    <source>
        <dbReference type="Proteomes" id="UP000620139"/>
    </source>
</evidence>
<keyword evidence="2" id="KW-1133">Transmembrane helix</keyword>
<evidence type="ECO:0000256" key="1">
    <source>
        <dbReference type="ARBA" id="ARBA00012528"/>
    </source>
</evidence>
<dbReference type="NCBIfam" id="TIGR00254">
    <property type="entry name" value="GGDEF"/>
    <property type="match status" value="1"/>
</dbReference>
<dbReference type="SMART" id="SM00267">
    <property type="entry name" value="GGDEF"/>
    <property type="match status" value="1"/>
</dbReference>
<dbReference type="Proteomes" id="UP000620139">
    <property type="component" value="Unassembled WGS sequence"/>
</dbReference>
<dbReference type="InterPro" id="IPR043128">
    <property type="entry name" value="Rev_trsase/Diguanyl_cyclase"/>
</dbReference>